<feature type="transmembrane region" description="Helical" evidence="1">
    <location>
        <begin position="261"/>
        <end position="280"/>
    </location>
</feature>
<feature type="transmembrane region" description="Helical" evidence="1">
    <location>
        <begin position="12"/>
        <end position="32"/>
    </location>
</feature>
<feature type="domain" description="Acyltransferase 3" evidence="2">
    <location>
        <begin position="9"/>
        <end position="305"/>
    </location>
</feature>
<feature type="transmembrane region" description="Helical" evidence="1">
    <location>
        <begin position="181"/>
        <end position="200"/>
    </location>
</feature>
<feature type="transmembrane region" description="Helical" evidence="1">
    <location>
        <begin position="38"/>
        <end position="60"/>
    </location>
</feature>
<comment type="caution">
    <text evidence="3">The sequence shown here is derived from an EMBL/GenBank/DDBJ whole genome shotgun (WGS) entry which is preliminary data.</text>
</comment>
<dbReference type="InterPro" id="IPR002656">
    <property type="entry name" value="Acyl_transf_3_dom"/>
</dbReference>
<evidence type="ECO:0000256" key="1">
    <source>
        <dbReference type="SAM" id="Phobius"/>
    </source>
</evidence>
<keyword evidence="1" id="KW-0812">Transmembrane</keyword>
<feature type="transmembrane region" description="Helical" evidence="1">
    <location>
        <begin position="153"/>
        <end position="169"/>
    </location>
</feature>
<feature type="transmembrane region" description="Helical" evidence="1">
    <location>
        <begin position="72"/>
        <end position="92"/>
    </location>
</feature>
<dbReference type="GO" id="GO:0016747">
    <property type="term" value="F:acyltransferase activity, transferring groups other than amino-acyl groups"/>
    <property type="evidence" value="ECO:0007669"/>
    <property type="project" value="InterPro"/>
</dbReference>
<organism evidence="3">
    <name type="scientific">bioreactor metagenome</name>
    <dbReference type="NCBI Taxonomy" id="1076179"/>
    <lineage>
        <taxon>unclassified sequences</taxon>
        <taxon>metagenomes</taxon>
        <taxon>ecological metagenomes</taxon>
    </lineage>
</organism>
<protein>
    <recommendedName>
        <fullName evidence="2">Acyltransferase 3 domain-containing protein</fullName>
    </recommendedName>
</protein>
<evidence type="ECO:0000259" key="2">
    <source>
        <dbReference type="Pfam" id="PF01757"/>
    </source>
</evidence>
<feature type="transmembrane region" description="Helical" evidence="1">
    <location>
        <begin position="228"/>
        <end position="249"/>
    </location>
</feature>
<dbReference type="AlphaFoldDB" id="A0A644W127"/>
<evidence type="ECO:0000313" key="3">
    <source>
        <dbReference type="EMBL" id="MPL97419.1"/>
    </source>
</evidence>
<dbReference type="Pfam" id="PF01757">
    <property type="entry name" value="Acyl_transf_3"/>
    <property type="match status" value="1"/>
</dbReference>
<proteinExistence type="predicted"/>
<feature type="transmembrane region" description="Helical" evidence="1">
    <location>
        <begin position="286"/>
        <end position="304"/>
    </location>
</feature>
<dbReference type="EMBL" id="VSSQ01000555">
    <property type="protein sequence ID" value="MPL97419.1"/>
    <property type="molecule type" value="Genomic_DNA"/>
</dbReference>
<name>A0A644W127_9ZZZZ</name>
<reference evidence="3" key="1">
    <citation type="submission" date="2019-08" db="EMBL/GenBank/DDBJ databases">
        <authorList>
            <person name="Kucharzyk K."/>
            <person name="Murdoch R.W."/>
            <person name="Higgins S."/>
            <person name="Loffler F."/>
        </authorList>
    </citation>
    <scope>NUCLEOTIDE SEQUENCE</scope>
</reference>
<gene>
    <name evidence="3" type="ORF">SDC9_43610</name>
</gene>
<feature type="transmembrane region" description="Helical" evidence="1">
    <location>
        <begin position="98"/>
        <end position="117"/>
    </location>
</feature>
<dbReference type="InterPro" id="IPR052734">
    <property type="entry name" value="Nod_factor_acetyltransferase"/>
</dbReference>
<keyword evidence="1" id="KW-0472">Membrane</keyword>
<dbReference type="PANTHER" id="PTHR37312">
    <property type="entry name" value="MEMBRANE-BOUND ACYLTRANSFERASE YKRP-RELATED"/>
    <property type="match status" value="1"/>
</dbReference>
<feature type="transmembrane region" description="Helical" evidence="1">
    <location>
        <begin position="129"/>
        <end position="147"/>
    </location>
</feature>
<sequence>MRNIKTRNYLLDNLKVILIFFVVFGHVIEYYIKDSDILMAVYIFIYIFHMPLFIFISGYLSKNFYKMKRKSIKNLLIPYVIFNMIWYLAVYIGTKKNMFSVIYPGWTLWYLLSLFFWRFSLKYLLKIRYILCVSFIIGILVGLIPSIGSVLSISRTIVFLPFFLLGYYAKEEYLNKIKTFNNKLSIIILISFLLFAVFIVKNKFVDYKFLYSSYSYNALGLSLVKGTIFRVVLYIAAIVFSICVINLISNKEKFFSKIGKATMNIYIFHIYLVVLVYFFIPRWNISIIQNILIIISPFIIIFILSRNKINKVYEGIFYPVNISINTGKKSINKYKNINKKTH</sequence>
<keyword evidence="1" id="KW-1133">Transmembrane helix</keyword>
<accession>A0A644W127</accession>
<dbReference type="PANTHER" id="PTHR37312:SF1">
    <property type="entry name" value="MEMBRANE-BOUND ACYLTRANSFERASE YKRP-RELATED"/>
    <property type="match status" value="1"/>
</dbReference>